<dbReference type="Pfam" id="PF00078">
    <property type="entry name" value="RVT_1"/>
    <property type="match status" value="1"/>
</dbReference>
<gene>
    <name evidence="4" type="primary">LOC120267377</name>
</gene>
<dbReference type="GeneID" id="120267377"/>
<proteinExistence type="predicted"/>
<dbReference type="SUPFAM" id="SSF56219">
    <property type="entry name" value="DNase I-like"/>
    <property type="match status" value="1"/>
</dbReference>
<reference evidence="4" key="1">
    <citation type="submission" date="2025-08" db="UniProtKB">
        <authorList>
            <consortium name="RefSeq"/>
        </authorList>
    </citation>
    <scope>IDENTIFICATION</scope>
</reference>
<dbReference type="InterPro" id="IPR000477">
    <property type="entry name" value="RT_dom"/>
</dbReference>
<sequence>MIIDRVSTALRGEPPDAEVDDAEESLEESSDEMTDGEEPDDLMTLSQGISARDTSNQVTKLIRKHKLSMICLSEMRADETRVNLFCRRLPSSWDWTAILAEGYSGGILVAWQKSLCKVTPIAISRRALHLIISSDHMGNCIISVIYNSSHFHTQCSLWNELSRISPVLVPWLIIGDFNAICNRDEHMGGSYSYYARKARHFVDFIENNNLLDLHFSGPRFIWCNKQSGTARRWARLDRGLINLDWSSKCNSYTLKHLPKIFSDHAPLLLIIRFANSYSRSPFRFNNYWLDYVGCHLAVRRAWEFSPNGNPLHSFTHLLSRSHSNILNWCKTGLTNLDSDIRSIENVISTLELADSLDVESQVHLEEMYARYPSLKRQNTKKWAQRAYLNWVRDMSGTLISDRTGIENAFMNFYSHLWSSSPIDSFSSILNDLPNDLPHLSTLDCDFLISNVSREEADIGDSLFAAINHFFTNSTLPSSWGKTFIALIPKKDNPSSISDYRPISLCNVCLKVISKILANRLKLVLPSLIEREQAGFVSGRYPFDNIIALQEVVHTLENDCKNPPRMLIKIDVEKAYDTISWSAILATLIKMNFPSIWISWIKTCLTSAFFAFLINGSHTPWISSSRGIHQGDPISSYLFILVAQNFTFMLNYVLTNGLIPGFDNRLRINFNHLMFVDDLVIITHASRTAARSIKFCLDFFGRVSGQFPNASKSAIYFPSWINKHMASRIQSILGFSAASFPFKYLGILISPKRMAKATFNVLTDNIKSRCSRWMHSKLSPAGKAVLINSSLFSLPIYYLSVYPIYDSILMEINRIVRRFFWSKSSNGKGIHAVAWNELTIPKPEGGLEIRNLVLAKHSLMAKNIFKYLNDDDYFWVNILHVKYGLFNVWRDPIPAGCSCSVNPEQTSLLHHPWCSEIPFSLKPTYINMSLDLVSLNVADFCNNGPWDFQKLALLFGNCLDDFLPTLAIIDDTNCNHWVLSHNAQKCSISANVYQCLNCSRVGADSWVGWQKLWGLTVAPHVKIFYGFLSRSLVQDKLNVAISFPAGFRFREWLICASNNTYVKAVVVATTWFIWKNRCDRIFWNYSVSSQVIISRAIAHARDFSLVHADQFGWRLLLNNFTMNDGPFLFIASFWSEASEVGGAGLFCVSTNCSGLVAGACPIHAISEAEPNLLAINLALQAMVDTGIMIRHLFITSPAAAKSLSSNHISIRSLQTWILGINLLLNTAGHPCVHVILKLWASPAFKLASFAINLHMLTLFFQGQDLPHWVMLAFRKAGFVF</sequence>
<dbReference type="CDD" id="cd01650">
    <property type="entry name" value="RT_nLTR_like"/>
    <property type="match status" value="1"/>
</dbReference>
<evidence type="ECO:0000259" key="2">
    <source>
        <dbReference type="PROSITE" id="PS50878"/>
    </source>
</evidence>
<dbReference type="RefSeq" id="XP_039130949.1">
    <property type="nucleotide sequence ID" value="XM_039275015.1"/>
</dbReference>
<dbReference type="PROSITE" id="PS50878">
    <property type="entry name" value="RT_POL"/>
    <property type="match status" value="1"/>
</dbReference>
<feature type="domain" description="Reverse transcriptase" evidence="2">
    <location>
        <begin position="468"/>
        <end position="748"/>
    </location>
</feature>
<keyword evidence="3" id="KW-1185">Reference proteome</keyword>
<evidence type="ECO:0000313" key="3">
    <source>
        <dbReference type="Proteomes" id="UP001515500"/>
    </source>
</evidence>
<accession>A0AB40BX38</accession>
<dbReference type="Proteomes" id="UP001515500">
    <property type="component" value="Chromosome 8"/>
</dbReference>
<name>A0AB40BX38_DIOCR</name>
<dbReference type="Gene3D" id="3.60.10.10">
    <property type="entry name" value="Endonuclease/exonuclease/phosphatase"/>
    <property type="match status" value="1"/>
</dbReference>
<dbReference type="PANTHER" id="PTHR33116">
    <property type="entry name" value="REVERSE TRANSCRIPTASE ZINC-BINDING DOMAIN-CONTAINING PROTEIN-RELATED-RELATED"/>
    <property type="match status" value="1"/>
</dbReference>
<evidence type="ECO:0000313" key="4">
    <source>
        <dbReference type="RefSeq" id="XP_039130949.1"/>
    </source>
</evidence>
<organism evidence="3 4">
    <name type="scientific">Dioscorea cayennensis subsp. rotundata</name>
    <name type="common">White Guinea yam</name>
    <name type="synonym">Dioscorea rotundata</name>
    <dbReference type="NCBI Taxonomy" id="55577"/>
    <lineage>
        <taxon>Eukaryota</taxon>
        <taxon>Viridiplantae</taxon>
        <taxon>Streptophyta</taxon>
        <taxon>Embryophyta</taxon>
        <taxon>Tracheophyta</taxon>
        <taxon>Spermatophyta</taxon>
        <taxon>Magnoliopsida</taxon>
        <taxon>Liliopsida</taxon>
        <taxon>Dioscoreales</taxon>
        <taxon>Dioscoreaceae</taxon>
        <taxon>Dioscorea</taxon>
    </lineage>
</organism>
<feature type="region of interest" description="Disordered" evidence="1">
    <location>
        <begin position="1"/>
        <end position="40"/>
    </location>
</feature>
<evidence type="ECO:0000256" key="1">
    <source>
        <dbReference type="SAM" id="MobiDB-lite"/>
    </source>
</evidence>
<dbReference type="PANTHER" id="PTHR33116:SF78">
    <property type="entry name" value="OS12G0587133 PROTEIN"/>
    <property type="match status" value="1"/>
</dbReference>
<feature type="compositionally biased region" description="Acidic residues" evidence="1">
    <location>
        <begin position="15"/>
        <end position="40"/>
    </location>
</feature>
<dbReference type="AlphaFoldDB" id="A0AB40BX38"/>
<protein>
    <submittedName>
        <fullName evidence="4">Uncharacterized protein LOC120267377</fullName>
    </submittedName>
</protein>
<dbReference type="InterPro" id="IPR036691">
    <property type="entry name" value="Endo/exonu/phosph_ase_sf"/>
</dbReference>